<reference evidence="3" key="2">
    <citation type="submission" date="2023-06" db="EMBL/GenBank/DDBJ databases">
        <authorList>
            <person name="Swenson N.G."/>
            <person name="Wegrzyn J.L."/>
            <person name="Mcevoy S.L."/>
        </authorList>
    </citation>
    <scope>NUCLEOTIDE SEQUENCE</scope>
    <source>
        <strain evidence="3">NS2018</strain>
        <tissue evidence="3">Leaf</tissue>
    </source>
</reference>
<comment type="caution">
    <text evidence="3">The sequence shown here is derived from an EMBL/GenBank/DDBJ whole genome shotgun (WGS) entry which is preliminary data.</text>
</comment>
<evidence type="ECO:0000256" key="1">
    <source>
        <dbReference type="SAM" id="Coils"/>
    </source>
</evidence>
<protein>
    <recommendedName>
        <fullName evidence="5">Transposase, Ptta/En/Spm, plant</fullName>
    </recommendedName>
</protein>
<sequence>MLKRKREQQDIQLLARKGVVDSSKHRSNMHQIVRSRATNNLETQNNMGHVVRRGTCNNMESMSDDSETEEPSDYDIEETQDDAGSTRKKTRGRTRLQWLHLQKEPIQVKLNELRQPIGELGKQLGQYIGFIAKFNIDWDLAEDWINKKIDHLWRQRKHKLKKEYEKPSKDKEKIAKLINDVGQVQWDWLVKFWNSEKGKDRAKTNKQNYGKLEMHHTGGTKSFARLRDELKKQDPEGNEPNKITIFKATHTRKNDKPIDPKVANAMRQMHELVINQPDASKNEIFNQVMGEVIGPKADVSTLTYGLGITRSKKNGKRSSHIETLKMLQDERIQREAANEKIKHLETELISMKSQLQTVEEMKAQFRELMLIIEQQKFSDSPEAS</sequence>
<gene>
    <name evidence="3" type="ORF">LWI29_025079</name>
</gene>
<reference evidence="3" key="1">
    <citation type="journal article" date="2022" name="Plant J.">
        <title>Strategies of tolerance reflected in two North American maple genomes.</title>
        <authorList>
            <person name="McEvoy S.L."/>
            <person name="Sezen U.U."/>
            <person name="Trouern-Trend A."/>
            <person name="McMahon S.M."/>
            <person name="Schaberg P.G."/>
            <person name="Yang J."/>
            <person name="Wegrzyn J.L."/>
            <person name="Swenson N.G."/>
        </authorList>
    </citation>
    <scope>NUCLEOTIDE SEQUENCE</scope>
    <source>
        <strain evidence="3">NS2018</strain>
    </source>
</reference>
<organism evidence="3 4">
    <name type="scientific">Acer saccharum</name>
    <name type="common">Sugar maple</name>
    <dbReference type="NCBI Taxonomy" id="4024"/>
    <lineage>
        <taxon>Eukaryota</taxon>
        <taxon>Viridiplantae</taxon>
        <taxon>Streptophyta</taxon>
        <taxon>Embryophyta</taxon>
        <taxon>Tracheophyta</taxon>
        <taxon>Spermatophyta</taxon>
        <taxon>Magnoliopsida</taxon>
        <taxon>eudicotyledons</taxon>
        <taxon>Gunneridae</taxon>
        <taxon>Pentapetalae</taxon>
        <taxon>rosids</taxon>
        <taxon>malvids</taxon>
        <taxon>Sapindales</taxon>
        <taxon>Sapindaceae</taxon>
        <taxon>Hippocastanoideae</taxon>
        <taxon>Acereae</taxon>
        <taxon>Acer</taxon>
    </lineage>
</organism>
<feature type="compositionally biased region" description="Acidic residues" evidence="2">
    <location>
        <begin position="62"/>
        <end position="81"/>
    </location>
</feature>
<keyword evidence="1" id="KW-0175">Coiled coil</keyword>
<name>A0AA39W2B7_ACESA</name>
<dbReference type="PANTHER" id="PTHR33144:SF25">
    <property type="entry name" value="DUF4216 DOMAIN-CONTAINING PROTEIN"/>
    <property type="match status" value="1"/>
</dbReference>
<proteinExistence type="predicted"/>
<accession>A0AA39W2B7</accession>
<feature type="coiled-coil region" evidence="1">
    <location>
        <begin position="327"/>
        <end position="361"/>
    </location>
</feature>
<evidence type="ECO:0000313" key="3">
    <source>
        <dbReference type="EMBL" id="KAK0601527.1"/>
    </source>
</evidence>
<keyword evidence="4" id="KW-1185">Reference proteome</keyword>
<evidence type="ECO:0000313" key="4">
    <source>
        <dbReference type="Proteomes" id="UP001168877"/>
    </source>
</evidence>
<dbReference type="PANTHER" id="PTHR33144">
    <property type="entry name" value="OS10G0409366 PROTEIN-RELATED"/>
    <property type="match status" value="1"/>
</dbReference>
<evidence type="ECO:0008006" key="5">
    <source>
        <dbReference type="Google" id="ProtNLM"/>
    </source>
</evidence>
<dbReference type="InterPro" id="IPR004252">
    <property type="entry name" value="Probable_transposase_24"/>
</dbReference>
<dbReference type="Proteomes" id="UP001168877">
    <property type="component" value="Unassembled WGS sequence"/>
</dbReference>
<feature type="region of interest" description="Disordered" evidence="2">
    <location>
        <begin position="52"/>
        <end position="91"/>
    </location>
</feature>
<dbReference type="Pfam" id="PF03004">
    <property type="entry name" value="Transposase_24"/>
    <property type="match status" value="1"/>
</dbReference>
<evidence type="ECO:0000256" key="2">
    <source>
        <dbReference type="SAM" id="MobiDB-lite"/>
    </source>
</evidence>
<dbReference type="AlphaFoldDB" id="A0AA39W2B7"/>
<dbReference type="EMBL" id="JAUESC010000003">
    <property type="protein sequence ID" value="KAK0601527.1"/>
    <property type="molecule type" value="Genomic_DNA"/>
</dbReference>